<dbReference type="Pfam" id="PF00583">
    <property type="entry name" value="Acetyltransf_1"/>
    <property type="match status" value="1"/>
</dbReference>
<evidence type="ECO:0000313" key="2">
    <source>
        <dbReference type="EMBL" id="WZC50343.1"/>
    </source>
</evidence>
<dbReference type="PANTHER" id="PTHR43233:SF1">
    <property type="entry name" value="FAMILY N-ACETYLTRANSFERASE, PUTATIVE (AFU_ORTHOLOGUE AFUA_6G03350)-RELATED"/>
    <property type="match status" value="1"/>
</dbReference>
<organism evidence="2 3">
    <name type="scientific">Yoonia phaeophyticola</name>
    <dbReference type="NCBI Taxonomy" id="3137369"/>
    <lineage>
        <taxon>Bacteria</taxon>
        <taxon>Pseudomonadati</taxon>
        <taxon>Pseudomonadota</taxon>
        <taxon>Alphaproteobacteria</taxon>
        <taxon>Rhodobacterales</taxon>
        <taxon>Paracoccaceae</taxon>
        <taxon>Yoonia</taxon>
    </lineage>
</organism>
<dbReference type="Proteomes" id="UP001440612">
    <property type="component" value="Chromosome"/>
</dbReference>
<feature type="domain" description="N-acetyltransferase" evidence="1">
    <location>
        <begin position="8"/>
        <end position="142"/>
    </location>
</feature>
<keyword evidence="3" id="KW-1185">Reference proteome</keyword>
<dbReference type="InterPro" id="IPR000182">
    <property type="entry name" value="GNAT_dom"/>
</dbReference>
<dbReference type="SUPFAM" id="SSF55729">
    <property type="entry name" value="Acyl-CoA N-acyltransferases (Nat)"/>
    <property type="match status" value="1"/>
</dbReference>
<accession>A0ABZ2V8L7</accession>
<dbReference type="EMBL" id="CP150951">
    <property type="protein sequence ID" value="WZC50343.1"/>
    <property type="molecule type" value="Genomic_DNA"/>
</dbReference>
<proteinExistence type="predicted"/>
<dbReference type="InterPro" id="IPR016181">
    <property type="entry name" value="Acyl_CoA_acyltransferase"/>
</dbReference>
<dbReference type="CDD" id="cd04301">
    <property type="entry name" value="NAT_SF"/>
    <property type="match status" value="1"/>
</dbReference>
<evidence type="ECO:0000313" key="3">
    <source>
        <dbReference type="Proteomes" id="UP001440612"/>
    </source>
</evidence>
<dbReference type="InterPro" id="IPR053144">
    <property type="entry name" value="Acetyltransferase_Butenolide"/>
</dbReference>
<evidence type="ECO:0000259" key="1">
    <source>
        <dbReference type="PROSITE" id="PS51186"/>
    </source>
</evidence>
<name>A0ABZ2V8L7_9RHOB</name>
<dbReference type="PROSITE" id="PS51186">
    <property type="entry name" value="GNAT"/>
    <property type="match status" value="1"/>
</dbReference>
<dbReference type="RefSeq" id="WP_341368445.1">
    <property type="nucleotide sequence ID" value="NZ_CP150951.2"/>
</dbReference>
<gene>
    <name evidence="2" type="ORF">AABB29_06810</name>
</gene>
<dbReference type="PANTHER" id="PTHR43233">
    <property type="entry name" value="FAMILY N-ACETYLTRANSFERASE, PUTATIVE (AFU_ORTHOLOGUE AFUA_6G03350)-RELATED"/>
    <property type="match status" value="1"/>
</dbReference>
<reference evidence="3" key="1">
    <citation type="submission" date="2024-04" db="EMBL/GenBank/DDBJ databases">
        <title>Phylogenomic analyses of a clade within the roseobacter group suggest taxonomic reassignments of species of the genera Aestuariivita, Citreicella, Loktanella, Nautella, Pelagibaca, Ruegeria, Thalassobius, Thiobacimonas and Tropicibacter, and the proposal o.</title>
        <authorList>
            <person name="Jeon C.O."/>
        </authorList>
    </citation>
    <scope>NUCLEOTIDE SEQUENCE [LARGE SCALE GENOMIC DNA]</scope>
    <source>
        <strain evidence="3">BS5-3</strain>
    </source>
</reference>
<protein>
    <submittedName>
        <fullName evidence="2">GNAT family N-acetyltransferase</fullName>
    </submittedName>
</protein>
<sequence>MTVNTSLIDVIEKPPSVEEYLKLRREGGLSAFSIEAAEIGLKGTLFAVTLRCEHEAIGMGRIVGDGGCFVQIVDIAVAPRFRSKGLGKLVMTSLMNWAKKELPETTFLSLLADVPANKLYEKFGFTETAPASLGMSCRIAKS</sequence>
<dbReference type="Gene3D" id="3.40.630.30">
    <property type="match status" value="1"/>
</dbReference>